<reference evidence="2" key="1">
    <citation type="journal article" date="2020" name="G3 (Bethesda)">
        <title>High-Quality Assemblies for Three Invasive Social Wasps from the &lt;i&gt;Vespula&lt;/i&gt; Genus.</title>
        <authorList>
            <person name="Harrop T.W.R."/>
            <person name="Guhlin J."/>
            <person name="McLaughlin G.M."/>
            <person name="Permina E."/>
            <person name="Stockwell P."/>
            <person name="Gilligan J."/>
            <person name="Le Lec M.F."/>
            <person name="Gruber M.A.M."/>
            <person name="Quinn O."/>
            <person name="Lovegrove M."/>
            <person name="Duncan E.J."/>
            <person name="Remnant E.J."/>
            <person name="Van Eeckhoven J."/>
            <person name="Graham B."/>
            <person name="Knapp R.A."/>
            <person name="Langford K.W."/>
            <person name="Kronenberg Z."/>
            <person name="Press M.O."/>
            <person name="Eacker S.M."/>
            <person name="Wilson-Rankin E.E."/>
            <person name="Purcell J."/>
            <person name="Lester P.J."/>
            <person name="Dearden P.K."/>
        </authorList>
    </citation>
    <scope>NUCLEOTIDE SEQUENCE</scope>
    <source>
        <strain evidence="2">Linc-1</strain>
    </source>
</reference>
<dbReference type="EMBL" id="JACSDZ010000004">
    <property type="protein sequence ID" value="KAF7405714.1"/>
    <property type="molecule type" value="Genomic_DNA"/>
</dbReference>
<feature type="region of interest" description="Disordered" evidence="1">
    <location>
        <begin position="1"/>
        <end position="84"/>
    </location>
</feature>
<name>A0A834KCZ1_VESGE</name>
<feature type="compositionally biased region" description="Basic and acidic residues" evidence="1">
    <location>
        <begin position="66"/>
        <end position="84"/>
    </location>
</feature>
<sequence length="84" mass="9792">MRLPTLNDQKFIYDFANDQTRPNQTRPDQTKPRPRLNQTSSSQQRVSARSPSQFFSRFSVARKRKENIDDSGQKTDGEHPRGLQ</sequence>
<protein>
    <submittedName>
        <fullName evidence="2">Uncharacterized protein</fullName>
    </submittedName>
</protein>
<proteinExistence type="predicted"/>
<accession>A0A834KCZ1</accession>
<organism evidence="2 3">
    <name type="scientific">Vespula germanica</name>
    <name type="common">German yellow jacket</name>
    <name type="synonym">Paravespula germanica</name>
    <dbReference type="NCBI Taxonomy" id="30212"/>
    <lineage>
        <taxon>Eukaryota</taxon>
        <taxon>Metazoa</taxon>
        <taxon>Ecdysozoa</taxon>
        <taxon>Arthropoda</taxon>
        <taxon>Hexapoda</taxon>
        <taxon>Insecta</taxon>
        <taxon>Pterygota</taxon>
        <taxon>Neoptera</taxon>
        <taxon>Endopterygota</taxon>
        <taxon>Hymenoptera</taxon>
        <taxon>Apocrita</taxon>
        <taxon>Aculeata</taxon>
        <taxon>Vespoidea</taxon>
        <taxon>Vespidae</taxon>
        <taxon>Vespinae</taxon>
        <taxon>Vespula</taxon>
    </lineage>
</organism>
<evidence type="ECO:0000313" key="3">
    <source>
        <dbReference type="Proteomes" id="UP000617340"/>
    </source>
</evidence>
<dbReference type="Proteomes" id="UP000617340">
    <property type="component" value="Unassembled WGS sequence"/>
</dbReference>
<dbReference type="AlphaFoldDB" id="A0A834KCZ1"/>
<evidence type="ECO:0000256" key="1">
    <source>
        <dbReference type="SAM" id="MobiDB-lite"/>
    </source>
</evidence>
<keyword evidence="3" id="KW-1185">Reference proteome</keyword>
<feature type="compositionally biased region" description="Polar residues" evidence="1">
    <location>
        <begin position="36"/>
        <end position="56"/>
    </location>
</feature>
<comment type="caution">
    <text evidence="2">The sequence shown here is derived from an EMBL/GenBank/DDBJ whole genome shotgun (WGS) entry which is preliminary data.</text>
</comment>
<gene>
    <name evidence="2" type="ORF">HZH68_005083</name>
</gene>
<evidence type="ECO:0000313" key="2">
    <source>
        <dbReference type="EMBL" id="KAF7405714.1"/>
    </source>
</evidence>
<feature type="compositionally biased region" description="Polar residues" evidence="1">
    <location>
        <begin position="17"/>
        <end position="27"/>
    </location>
</feature>